<feature type="binding site" evidence="3">
    <location>
        <position position="130"/>
    </location>
    <ligand>
        <name>a divalent metal cation</name>
        <dbReference type="ChEBI" id="CHEBI:60240"/>
    </ligand>
</feature>
<reference evidence="4 5" key="1">
    <citation type="submission" date="2019-06" db="EMBL/GenBank/DDBJ databases">
        <title>An operon consisting of a P-type ATPase gene and a transcriptional regular gene given the different cadmium resistance in Bacillus vietamensis 151-6 and Bacillus marisflavi 151-25.</title>
        <authorList>
            <person name="Yu X."/>
        </authorList>
    </citation>
    <scope>NUCLEOTIDE SEQUENCE [LARGE SCALE GENOMIC DNA]</scope>
    <source>
        <strain evidence="4 5">151-6</strain>
    </source>
</reference>
<dbReference type="KEGG" id="bvq:FHE72_05315"/>
<dbReference type="SUPFAM" id="SSF109854">
    <property type="entry name" value="DinB/YfiT-like putative metalloenzymes"/>
    <property type="match status" value="1"/>
</dbReference>
<dbReference type="Gene3D" id="1.20.120.450">
    <property type="entry name" value="dinb family like domain"/>
    <property type="match status" value="1"/>
</dbReference>
<dbReference type="Proteomes" id="UP000465062">
    <property type="component" value="Chromosome"/>
</dbReference>
<dbReference type="InterPro" id="IPR034660">
    <property type="entry name" value="DinB/YfiT-like"/>
</dbReference>
<dbReference type="PANTHER" id="PTHR37302:SF3">
    <property type="entry name" value="DAMAGE-INDUCIBLE PROTEIN DINB"/>
    <property type="match status" value="1"/>
</dbReference>
<name>A0A6I6UQA9_9BACI</name>
<evidence type="ECO:0000256" key="3">
    <source>
        <dbReference type="PIRSR" id="PIRSR607837-1"/>
    </source>
</evidence>
<dbReference type="RefSeq" id="WP_159361480.1">
    <property type="nucleotide sequence ID" value="NZ_CP047394.1"/>
</dbReference>
<feature type="binding site" evidence="3">
    <location>
        <position position="48"/>
    </location>
    <ligand>
        <name>a divalent metal cation</name>
        <dbReference type="ChEBI" id="CHEBI:60240"/>
    </ligand>
</feature>
<dbReference type="PANTHER" id="PTHR37302">
    <property type="entry name" value="SLR1116 PROTEIN"/>
    <property type="match status" value="1"/>
</dbReference>
<dbReference type="InterPro" id="IPR007837">
    <property type="entry name" value="DinB"/>
</dbReference>
<dbReference type="EMBL" id="CP047394">
    <property type="protein sequence ID" value="QHE60526.1"/>
    <property type="molecule type" value="Genomic_DNA"/>
</dbReference>
<keyword evidence="2 3" id="KW-0479">Metal-binding</keyword>
<gene>
    <name evidence="4" type="ORF">FHE72_05315</name>
</gene>
<dbReference type="AlphaFoldDB" id="A0A6I6UQA9"/>
<comment type="similarity">
    <text evidence="1">Belongs to the DinB family.</text>
</comment>
<evidence type="ECO:0000313" key="5">
    <source>
        <dbReference type="Proteomes" id="UP000465062"/>
    </source>
</evidence>
<accession>A0A6I6UQA9</accession>
<proteinExistence type="inferred from homology"/>
<dbReference type="Pfam" id="PF05163">
    <property type="entry name" value="DinB"/>
    <property type="match status" value="1"/>
</dbReference>
<sequence length="163" mass="19106">MDVFVNQYDWIRRTRELLFRYCETMSQADYVKELEAFGGDSIRNLHVHVADCYRVWLGSRALGRSLPKITADSVNTVEEMRDIFRKTDDLLHEFLEEFKGKWEHTMHISFGEDDSAEISALWLYTHTVTHEFHHKGQIVKIGRQLGYIPLIRILSSLNEESAS</sequence>
<evidence type="ECO:0000256" key="1">
    <source>
        <dbReference type="ARBA" id="ARBA00008635"/>
    </source>
</evidence>
<dbReference type="GO" id="GO:0046872">
    <property type="term" value="F:metal ion binding"/>
    <property type="evidence" value="ECO:0007669"/>
    <property type="project" value="UniProtKB-KW"/>
</dbReference>
<protein>
    <submittedName>
        <fullName evidence="4">DUF664 domain-containing protein</fullName>
    </submittedName>
</protein>
<organism evidence="4 5">
    <name type="scientific">Rossellomorea vietnamensis</name>
    <dbReference type="NCBI Taxonomy" id="218284"/>
    <lineage>
        <taxon>Bacteria</taxon>
        <taxon>Bacillati</taxon>
        <taxon>Bacillota</taxon>
        <taxon>Bacilli</taxon>
        <taxon>Bacillales</taxon>
        <taxon>Bacillaceae</taxon>
        <taxon>Rossellomorea</taxon>
    </lineage>
</organism>
<evidence type="ECO:0000313" key="4">
    <source>
        <dbReference type="EMBL" id="QHE60526.1"/>
    </source>
</evidence>
<evidence type="ECO:0000256" key="2">
    <source>
        <dbReference type="ARBA" id="ARBA00022723"/>
    </source>
</evidence>
<feature type="binding site" evidence="3">
    <location>
        <position position="134"/>
    </location>
    <ligand>
        <name>a divalent metal cation</name>
        <dbReference type="ChEBI" id="CHEBI:60240"/>
    </ligand>
</feature>